<feature type="chain" id="PRO_5004170658" evidence="1">
    <location>
        <begin position="23"/>
        <end position="107"/>
    </location>
</feature>
<name>Q0CUQ0_ASPTN</name>
<gene>
    <name evidence="2" type="ORF">ATEG_02584</name>
</gene>
<reference evidence="3" key="1">
    <citation type="submission" date="2005-09" db="EMBL/GenBank/DDBJ databases">
        <title>Annotation of the Aspergillus terreus NIH2624 genome.</title>
        <authorList>
            <person name="Birren B.W."/>
            <person name="Lander E.S."/>
            <person name="Galagan J.E."/>
            <person name="Nusbaum C."/>
            <person name="Devon K."/>
            <person name="Henn M."/>
            <person name="Ma L.-J."/>
            <person name="Jaffe D.B."/>
            <person name="Butler J."/>
            <person name="Alvarez P."/>
            <person name="Gnerre S."/>
            <person name="Grabherr M."/>
            <person name="Kleber M."/>
            <person name="Mauceli E.W."/>
            <person name="Brockman W."/>
            <person name="Rounsley S."/>
            <person name="Young S.K."/>
            <person name="LaButti K."/>
            <person name="Pushparaj V."/>
            <person name="DeCaprio D."/>
            <person name="Crawford M."/>
            <person name="Koehrsen M."/>
            <person name="Engels R."/>
            <person name="Montgomery P."/>
            <person name="Pearson M."/>
            <person name="Howarth C."/>
            <person name="Larson L."/>
            <person name="Luoma S."/>
            <person name="White J."/>
            <person name="Alvarado L."/>
            <person name="Kodira C.D."/>
            <person name="Zeng Q."/>
            <person name="Oleary S."/>
            <person name="Yandava C."/>
            <person name="Denning D.W."/>
            <person name="Nierman W.C."/>
            <person name="Milne T."/>
            <person name="Madden K."/>
        </authorList>
    </citation>
    <scope>NUCLEOTIDE SEQUENCE [LARGE SCALE GENOMIC DNA]</scope>
    <source>
        <strain evidence="3">NIH 2624 / FGSC A1156</strain>
    </source>
</reference>
<dbReference type="RefSeq" id="XP_001211762.1">
    <property type="nucleotide sequence ID" value="XM_001211762.1"/>
</dbReference>
<dbReference type="AlphaFoldDB" id="Q0CUQ0"/>
<protein>
    <submittedName>
        <fullName evidence="2">Uncharacterized protein</fullName>
    </submittedName>
</protein>
<organism evidence="2 3">
    <name type="scientific">Aspergillus terreus (strain NIH 2624 / FGSC A1156)</name>
    <dbReference type="NCBI Taxonomy" id="341663"/>
    <lineage>
        <taxon>Eukaryota</taxon>
        <taxon>Fungi</taxon>
        <taxon>Dikarya</taxon>
        <taxon>Ascomycota</taxon>
        <taxon>Pezizomycotina</taxon>
        <taxon>Eurotiomycetes</taxon>
        <taxon>Eurotiomycetidae</taxon>
        <taxon>Eurotiales</taxon>
        <taxon>Aspergillaceae</taxon>
        <taxon>Aspergillus</taxon>
        <taxon>Aspergillus subgen. Circumdati</taxon>
    </lineage>
</organism>
<keyword evidence="1" id="KW-0732">Signal</keyword>
<dbReference type="HOGENOM" id="CLU_2209493_0_0_1"/>
<dbReference type="VEuPathDB" id="FungiDB:ATEG_02584"/>
<evidence type="ECO:0000256" key="1">
    <source>
        <dbReference type="SAM" id="SignalP"/>
    </source>
</evidence>
<feature type="signal peptide" evidence="1">
    <location>
        <begin position="1"/>
        <end position="22"/>
    </location>
</feature>
<dbReference type="Proteomes" id="UP000007963">
    <property type="component" value="Unassembled WGS sequence"/>
</dbReference>
<dbReference type="EMBL" id="CH476596">
    <property type="protein sequence ID" value="EAU37546.1"/>
    <property type="molecule type" value="Genomic_DNA"/>
</dbReference>
<evidence type="ECO:0000313" key="2">
    <source>
        <dbReference type="EMBL" id="EAU37546.1"/>
    </source>
</evidence>
<proteinExistence type="predicted"/>
<dbReference type="GeneID" id="4316727"/>
<evidence type="ECO:0000313" key="3">
    <source>
        <dbReference type="Proteomes" id="UP000007963"/>
    </source>
</evidence>
<dbReference type="OrthoDB" id="10389460at2759"/>
<accession>Q0CUQ0</accession>
<sequence length="107" mass="11636">MKLNIFPLTLMLLALLIQGVMSKVIDADANIDSDAGIEPNVPAMNDTDLDAANLEPAMSVQVCSGKCKTGIDRCLVYCDHNMEATTWACNKITPVCDTTYSNDDTRH</sequence>